<evidence type="ECO:0008006" key="4">
    <source>
        <dbReference type="Google" id="ProtNLM"/>
    </source>
</evidence>
<dbReference type="EMBL" id="CDOL01000223">
    <property type="protein sequence ID" value="CEN53040.1"/>
    <property type="molecule type" value="Genomic_DNA"/>
</dbReference>
<accession>A0A0B7IME0</accession>
<name>A0A0B7IME0_9FLAO</name>
<evidence type="ECO:0000256" key="1">
    <source>
        <dbReference type="SAM" id="SignalP"/>
    </source>
</evidence>
<sequence>MKKLLALIILLFTSNHIFSQMMVWDMTSVETLIANHKVQHAHFKEMKEKEGQIATIQRKISEQMVQIEFFKTKLYNSLKDVSLIVKTGKDVIYAKDIAKDIAKYQTEVAKLAVGDPKLVLIAAQTQMALVNKTTDLMKYIYETAIIGTDFNLMDNKQRLDLVQYVIRELRTMRGIAYSIARQMKTAKRVGILHAISPSIFKKDKDATKKLIDDIINDRY</sequence>
<protein>
    <recommendedName>
        <fullName evidence="4">Plasmid transfer protein</fullName>
    </recommendedName>
</protein>
<feature type="chain" id="PRO_5002117926" description="Plasmid transfer protein" evidence="1">
    <location>
        <begin position="20"/>
        <end position="219"/>
    </location>
</feature>
<dbReference type="Proteomes" id="UP000038200">
    <property type="component" value="Unassembled WGS sequence"/>
</dbReference>
<gene>
    <name evidence="2" type="ORF">CCAND93_350018</name>
</gene>
<evidence type="ECO:0000313" key="2">
    <source>
        <dbReference type="EMBL" id="CEN53040.1"/>
    </source>
</evidence>
<dbReference type="OrthoDB" id="1243758at2"/>
<keyword evidence="1" id="KW-0732">Signal</keyword>
<feature type="signal peptide" evidence="1">
    <location>
        <begin position="1"/>
        <end position="19"/>
    </location>
</feature>
<proteinExistence type="predicted"/>
<evidence type="ECO:0000313" key="3">
    <source>
        <dbReference type="Proteomes" id="UP000038200"/>
    </source>
</evidence>
<dbReference type="RefSeq" id="WP_042007754.1">
    <property type="nucleotide sequence ID" value="NZ_CDOL01000223.1"/>
</dbReference>
<reference evidence="2 3" key="1">
    <citation type="submission" date="2015-01" db="EMBL/GenBank/DDBJ databases">
        <authorList>
            <person name="Xiang T."/>
            <person name="Song Y."/>
            <person name="Huang L."/>
            <person name="Wang B."/>
            <person name="Wu P."/>
        </authorList>
    </citation>
    <scope>NUCLEOTIDE SEQUENCE [LARGE SCALE GENOMIC DNA]</scope>
    <source>
        <strain evidence="2 3">CcD93</strain>
    </source>
</reference>
<dbReference type="AlphaFoldDB" id="A0A0B7IME0"/>
<organism evidence="2 3">
    <name type="scientific">Capnocytophaga canis</name>
    <dbReference type="NCBI Taxonomy" id="1848903"/>
    <lineage>
        <taxon>Bacteria</taxon>
        <taxon>Pseudomonadati</taxon>
        <taxon>Bacteroidota</taxon>
        <taxon>Flavobacteriia</taxon>
        <taxon>Flavobacteriales</taxon>
        <taxon>Flavobacteriaceae</taxon>
        <taxon>Capnocytophaga</taxon>
    </lineage>
</organism>